<dbReference type="InterPro" id="IPR036249">
    <property type="entry name" value="Thioredoxin-like_sf"/>
</dbReference>
<dbReference type="GO" id="GO:0005739">
    <property type="term" value="C:mitochondrion"/>
    <property type="evidence" value="ECO:0000318"/>
    <property type="project" value="GO_Central"/>
</dbReference>
<dbReference type="GO" id="GO:0005777">
    <property type="term" value="C:peroxisome"/>
    <property type="evidence" value="ECO:0000318"/>
    <property type="project" value="GO_Central"/>
</dbReference>
<dbReference type="Ensembl" id="ENSSSCT00000041988.2">
    <property type="protein sequence ID" value="ENSSSCP00000047030.2"/>
    <property type="gene ID" value="ENSSSCG00000023072.3"/>
</dbReference>
<dbReference type="GeneTree" id="ENSGT00940000171186"/>
<dbReference type="AlphaFoldDB" id="A0A287ASH7"/>
<dbReference type="InterPro" id="IPR001853">
    <property type="entry name" value="DSBA-like_thioredoxin_dom"/>
</dbReference>
<name>A0A287ASH7_PIG</name>
<protein>
    <recommendedName>
        <fullName evidence="2">DSBA-like thioredoxin domain-containing protein</fullName>
    </recommendedName>
</protein>
<feature type="region of interest" description="Disordered" evidence="1">
    <location>
        <begin position="131"/>
        <end position="150"/>
    </location>
</feature>
<dbReference type="InParanoid" id="A0A287ASH7"/>
<reference evidence="3" key="3">
    <citation type="submission" date="2025-08" db="UniProtKB">
        <authorList>
            <consortium name="Ensembl"/>
        </authorList>
    </citation>
    <scope>IDENTIFICATION</scope>
</reference>
<evidence type="ECO:0000313" key="3">
    <source>
        <dbReference type="Ensembl" id="ENSSSCP00000047030.2"/>
    </source>
</evidence>
<dbReference type="GO" id="GO:0004364">
    <property type="term" value="F:glutathione transferase activity"/>
    <property type="evidence" value="ECO:0000318"/>
    <property type="project" value="GO_Central"/>
</dbReference>
<proteinExistence type="predicted"/>
<dbReference type="GO" id="GO:0004602">
    <property type="term" value="F:glutathione peroxidase activity"/>
    <property type="evidence" value="ECO:0000318"/>
    <property type="project" value="GO_Central"/>
</dbReference>
<evidence type="ECO:0000313" key="4">
    <source>
        <dbReference type="Proteomes" id="UP000008227"/>
    </source>
</evidence>
<dbReference type="GO" id="GO:0006749">
    <property type="term" value="P:glutathione metabolic process"/>
    <property type="evidence" value="ECO:0000318"/>
    <property type="project" value="GO_Central"/>
</dbReference>
<accession>A0A287ASH7</accession>
<sequence>FCVPPGDIESTDEIMSPKHLKGGRNSALSLSAGIMKDSRNQLPAMLPRKALYLKGDIKLLGLHLQVSLHFPRDFFSVTLEKGSLTAMHFLLSVKLEHPAMLEKVSGEQRMHIWSRDEDITEPQSILSTAEKAGMSTGQAQDFWKGSQHHR</sequence>
<evidence type="ECO:0000256" key="1">
    <source>
        <dbReference type="SAM" id="MobiDB-lite"/>
    </source>
</evidence>
<dbReference type="SUPFAM" id="SSF52833">
    <property type="entry name" value="Thioredoxin-like"/>
    <property type="match status" value="1"/>
</dbReference>
<dbReference type="PANTHER" id="PTHR42943:SF2">
    <property type="entry name" value="GLUTATHIONE S-TRANSFERASE KAPPA 1"/>
    <property type="match status" value="1"/>
</dbReference>
<dbReference type="SMR" id="A0A287ASH7"/>
<reference evidence="3" key="2">
    <citation type="journal article" date="2020" name="Gigascience">
        <title>An improved pig reference genome sequence to enable pig genetics and genomics research.</title>
        <authorList>
            <person name="Warr A."/>
            <person name="Affara N."/>
            <person name="Aken B."/>
            <person name="Beiki H."/>
            <person name="Bickhart D.M."/>
            <person name="Billis K."/>
            <person name="Chow W."/>
            <person name="Eory L."/>
            <person name="Finlayson H.A."/>
            <person name="Flicek P."/>
            <person name="Giron C.G."/>
            <person name="Griffin D.K."/>
            <person name="Hall R."/>
            <person name="Hannum G."/>
            <person name="Hourlier T."/>
            <person name="Howe K."/>
            <person name="Hume D.A."/>
            <person name="Izuogu O."/>
            <person name="Kim K."/>
            <person name="Koren S."/>
            <person name="Liu H."/>
            <person name="Manchanda N."/>
            <person name="Martin F.J."/>
            <person name="Nonneman D.J."/>
            <person name="O'Connor R.E."/>
            <person name="Phillippy A.M."/>
            <person name="Rohrer G.A."/>
            <person name="Rosen B.D."/>
            <person name="Rund L.A."/>
            <person name="Sargent C.A."/>
            <person name="Schook L.B."/>
            <person name="Schroeder S.G."/>
            <person name="Schwartz A.S."/>
            <person name="Skinner B.M."/>
            <person name="Talbot R."/>
            <person name="Tseng E."/>
            <person name="Tuggle C.K."/>
            <person name="Watson M."/>
            <person name="Smith T.P.L."/>
            <person name="Archibald A.L."/>
        </authorList>
    </citation>
    <scope>NUCLEOTIDE SEQUENCE [LARGE SCALE GENOMIC DNA]</scope>
    <source>
        <strain evidence="3">Duroc</strain>
    </source>
</reference>
<reference evidence="3" key="4">
    <citation type="submission" date="2025-09" db="UniProtKB">
        <authorList>
            <consortium name="Ensembl"/>
        </authorList>
    </citation>
    <scope>IDENTIFICATION</scope>
</reference>
<keyword evidence="4" id="KW-1185">Reference proteome</keyword>
<dbReference type="PANTHER" id="PTHR42943">
    <property type="entry name" value="GLUTATHIONE S-TRANSFERASE KAPPA"/>
    <property type="match status" value="1"/>
</dbReference>
<dbReference type="Proteomes" id="UP000008227">
    <property type="component" value="Chromosome 9"/>
</dbReference>
<dbReference type="Pfam" id="PF01323">
    <property type="entry name" value="DSBA"/>
    <property type="match status" value="1"/>
</dbReference>
<dbReference type="STRING" id="9823.ENSSSCP00000047030"/>
<feature type="domain" description="DSBA-like thioredoxin" evidence="2">
    <location>
        <begin position="33"/>
        <end position="147"/>
    </location>
</feature>
<dbReference type="Bgee" id="ENSSSCG00000023072">
    <property type="expression patterns" value="Expressed in epididymis and 15 other cell types or tissues"/>
</dbReference>
<reference evidence="4" key="1">
    <citation type="submission" date="2009-11" db="EMBL/GenBank/DDBJ databases">
        <authorList>
            <consortium name="Porcine genome sequencing project"/>
        </authorList>
    </citation>
    <scope>NUCLEOTIDE SEQUENCE [LARGE SCALE GENOMIC DNA]</scope>
    <source>
        <strain evidence="4">Duroc</strain>
    </source>
</reference>
<dbReference type="InterPro" id="IPR051924">
    <property type="entry name" value="GST_Kappa/NadH"/>
</dbReference>
<evidence type="ECO:0000259" key="2">
    <source>
        <dbReference type="Pfam" id="PF01323"/>
    </source>
</evidence>
<dbReference type="Gene3D" id="3.40.30.10">
    <property type="entry name" value="Glutaredoxin"/>
    <property type="match status" value="1"/>
</dbReference>
<organism evidence="3 4">
    <name type="scientific">Sus scrofa</name>
    <name type="common">Pig</name>
    <dbReference type="NCBI Taxonomy" id="9823"/>
    <lineage>
        <taxon>Eukaryota</taxon>
        <taxon>Metazoa</taxon>
        <taxon>Chordata</taxon>
        <taxon>Craniata</taxon>
        <taxon>Vertebrata</taxon>
        <taxon>Euteleostomi</taxon>
        <taxon>Mammalia</taxon>
        <taxon>Eutheria</taxon>
        <taxon>Laurasiatheria</taxon>
        <taxon>Artiodactyla</taxon>
        <taxon>Suina</taxon>
        <taxon>Suidae</taxon>
        <taxon>Sus</taxon>
    </lineage>
</organism>